<dbReference type="PROSITE" id="PS00018">
    <property type="entry name" value="EF_HAND_1"/>
    <property type="match status" value="1"/>
</dbReference>
<keyword evidence="3" id="KW-1185">Reference proteome</keyword>
<dbReference type="InterPro" id="IPR018247">
    <property type="entry name" value="EF_Hand_1_Ca_BS"/>
</dbReference>
<dbReference type="AlphaFoldDB" id="A0A0D2N2Q8"/>
<dbReference type="OrthoDB" id="516958at2759"/>
<protein>
    <submittedName>
        <fullName evidence="2">Uncharacterized protein</fullName>
    </submittedName>
</protein>
<dbReference type="Proteomes" id="UP000054498">
    <property type="component" value="Unassembled WGS sequence"/>
</dbReference>
<reference evidence="2 3" key="1">
    <citation type="journal article" date="2013" name="BMC Genomics">
        <title>Reconstruction of the lipid metabolism for the microalga Monoraphidium neglectum from its genome sequence reveals characteristics suitable for biofuel production.</title>
        <authorList>
            <person name="Bogen C."/>
            <person name="Al-Dilaimi A."/>
            <person name="Albersmeier A."/>
            <person name="Wichmann J."/>
            <person name="Grundmann M."/>
            <person name="Rupp O."/>
            <person name="Lauersen K.J."/>
            <person name="Blifernez-Klassen O."/>
            <person name="Kalinowski J."/>
            <person name="Goesmann A."/>
            <person name="Mussgnug J.H."/>
            <person name="Kruse O."/>
        </authorList>
    </citation>
    <scope>NUCLEOTIDE SEQUENCE [LARGE SCALE GENOMIC DNA]</scope>
    <source>
        <strain evidence="2 3">SAG 48.87</strain>
    </source>
</reference>
<feature type="compositionally biased region" description="Acidic residues" evidence="1">
    <location>
        <begin position="74"/>
        <end position="91"/>
    </location>
</feature>
<accession>A0A0D2N2Q8</accession>
<proteinExistence type="predicted"/>
<name>A0A0D2N2Q8_9CHLO</name>
<organism evidence="2 3">
    <name type="scientific">Monoraphidium neglectum</name>
    <dbReference type="NCBI Taxonomy" id="145388"/>
    <lineage>
        <taxon>Eukaryota</taxon>
        <taxon>Viridiplantae</taxon>
        <taxon>Chlorophyta</taxon>
        <taxon>core chlorophytes</taxon>
        <taxon>Chlorophyceae</taxon>
        <taxon>CS clade</taxon>
        <taxon>Sphaeropleales</taxon>
        <taxon>Selenastraceae</taxon>
        <taxon>Monoraphidium</taxon>
    </lineage>
</organism>
<feature type="compositionally biased region" description="Low complexity" evidence="1">
    <location>
        <begin position="21"/>
        <end position="30"/>
    </location>
</feature>
<evidence type="ECO:0000313" key="2">
    <source>
        <dbReference type="EMBL" id="KIZ06662.1"/>
    </source>
</evidence>
<dbReference type="GeneID" id="25730363"/>
<gene>
    <name evidence="2" type="ORF">MNEG_1295</name>
</gene>
<feature type="compositionally biased region" description="Acidic residues" evidence="1">
    <location>
        <begin position="56"/>
        <end position="65"/>
    </location>
</feature>
<feature type="region of interest" description="Disordered" evidence="1">
    <location>
        <begin position="103"/>
        <end position="126"/>
    </location>
</feature>
<dbReference type="KEGG" id="mng:MNEG_1295"/>
<sequence length="290" mass="31896">MTAGGPAPAQTVHNPQRTTRAEPAAVLEPVQAEELEAEAAEVGGQQGEQPPVEAEGAADEDEEGRSDEWSLGEGESEEGVEYEDGDEDADDEGHIEEEEFFDDDYGAGWDAPERAVGAAPARQPGDTLIAPGVWARRMPDGRHCLLGAPLRYAPKLLRRIFGFSQQRGQLLWRRQEPIDDEAWRYICDTLAAPRIQPLLQSGRRVLEPLPGWGFPASLRLHDSSGNVLQGPRRSGRGAKPWNVGRQFFSSFNQGVEDSFLWADGVGPMEPEAQQSFNEMVRNHGLWAVFG</sequence>
<feature type="compositionally biased region" description="Low complexity" evidence="1">
    <location>
        <begin position="40"/>
        <end position="55"/>
    </location>
</feature>
<evidence type="ECO:0000313" key="3">
    <source>
        <dbReference type="Proteomes" id="UP000054498"/>
    </source>
</evidence>
<evidence type="ECO:0000256" key="1">
    <source>
        <dbReference type="SAM" id="MobiDB-lite"/>
    </source>
</evidence>
<dbReference type="RefSeq" id="XP_013905681.1">
    <property type="nucleotide sequence ID" value="XM_014050227.1"/>
</dbReference>
<feature type="region of interest" description="Disordered" evidence="1">
    <location>
        <begin position="1"/>
        <end position="91"/>
    </location>
</feature>
<dbReference type="EMBL" id="KK100345">
    <property type="protein sequence ID" value="KIZ06662.1"/>
    <property type="molecule type" value="Genomic_DNA"/>
</dbReference>